<dbReference type="PROSITE" id="PS00808">
    <property type="entry name" value="ADP_GLC_PYROPHOSPH_1"/>
    <property type="match status" value="1"/>
</dbReference>
<evidence type="ECO:0000256" key="5">
    <source>
        <dbReference type="ARBA" id="ARBA00022741"/>
    </source>
</evidence>
<dbReference type="InterPro" id="IPR005835">
    <property type="entry name" value="NTP_transferase_dom"/>
</dbReference>
<organism evidence="12 13">
    <name type="scientific">Pseudoalteromonas ruthenica</name>
    <dbReference type="NCBI Taxonomy" id="151081"/>
    <lineage>
        <taxon>Bacteria</taxon>
        <taxon>Pseudomonadati</taxon>
        <taxon>Pseudomonadota</taxon>
        <taxon>Gammaproteobacteria</taxon>
        <taxon>Alteromonadales</taxon>
        <taxon>Pseudoalteromonadaceae</taxon>
        <taxon>Pseudoalteromonas</taxon>
    </lineage>
</organism>
<dbReference type="UniPathway" id="UPA00164"/>
<dbReference type="InterPro" id="IPR023049">
    <property type="entry name" value="GlgC_bac"/>
</dbReference>
<dbReference type="Gene3D" id="2.160.10.10">
    <property type="entry name" value="Hexapeptide repeat proteins"/>
    <property type="match status" value="1"/>
</dbReference>
<gene>
    <name evidence="9 12" type="primary">glgC</name>
    <name evidence="12" type="ORF">TW72_08750</name>
</gene>
<feature type="domain" description="Nucleotidyl transferase" evidence="10">
    <location>
        <begin position="18"/>
        <end position="282"/>
    </location>
</feature>
<evidence type="ECO:0000256" key="4">
    <source>
        <dbReference type="ARBA" id="ARBA00022695"/>
    </source>
</evidence>
<dbReference type="eggNOG" id="COG0448">
    <property type="taxonomic scope" value="Bacteria"/>
</dbReference>
<dbReference type="PROSITE" id="PS00810">
    <property type="entry name" value="ADP_GLC_PYROPHOSPH_3"/>
    <property type="match status" value="1"/>
</dbReference>
<evidence type="ECO:0000256" key="6">
    <source>
        <dbReference type="ARBA" id="ARBA00022840"/>
    </source>
</evidence>
<evidence type="ECO:0000313" key="12">
    <source>
        <dbReference type="EMBL" id="KJY99722.1"/>
    </source>
</evidence>
<comment type="catalytic activity">
    <reaction evidence="9">
        <text>alpha-D-glucose 1-phosphate + ATP + H(+) = ADP-alpha-D-glucose + diphosphate</text>
        <dbReference type="Rhea" id="RHEA:12120"/>
        <dbReference type="ChEBI" id="CHEBI:15378"/>
        <dbReference type="ChEBI" id="CHEBI:30616"/>
        <dbReference type="ChEBI" id="CHEBI:33019"/>
        <dbReference type="ChEBI" id="CHEBI:57498"/>
        <dbReference type="ChEBI" id="CHEBI:58601"/>
        <dbReference type="EC" id="2.7.7.27"/>
    </reaction>
</comment>
<feature type="domain" description="Glucose-1-phosphate adenylyltransferase/Bifunctional protein GlmU-like C-terminal hexapeptide" evidence="11">
    <location>
        <begin position="306"/>
        <end position="410"/>
    </location>
</feature>
<dbReference type="InterPro" id="IPR005836">
    <property type="entry name" value="ADP_Glu_pyroP_CS"/>
</dbReference>
<evidence type="ECO:0000259" key="11">
    <source>
        <dbReference type="Pfam" id="PF24894"/>
    </source>
</evidence>
<dbReference type="GO" id="GO:0005524">
    <property type="term" value="F:ATP binding"/>
    <property type="evidence" value="ECO:0007669"/>
    <property type="project" value="UniProtKB-KW"/>
</dbReference>
<dbReference type="InterPro" id="IPR011004">
    <property type="entry name" value="Trimer_LpxA-like_sf"/>
</dbReference>
<name>A0A0F4PY93_9GAMM</name>
<evidence type="ECO:0000256" key="3">
    <source>
        <dbReference type="ARBA" id="ARBA00022679"/>
    </source>
</evidence>
<accession>A0A0F4PY93</accession>
<dbReference type="NCBIfam" id="TIGR02091">
    <property type="entry name" value="glgC"/>
    <property type="match status" value="1"/>
</dbReference>
<evidence type="ECO:0000256" key="2">
    <source>
        <dbReference type="ARBA" id="ARBA00022600"/>
    </source>
</evidence>
<feature type="site" description="Could play a key role in the communication between the regulatory and the substrate sites" evidence="9">
    <location>
        <position position="108"/>
    </location>
</feature>
<keyword evidence="6 9" id="KW-0067">ATP-binding</keyword>
<evidence type="ECO:0000313" key="13">
    <source>
        <dbReference type="Proteomes" id="UP000033664"/>
    </source>
</evidence>
<dbReference type="InterPro" id="IPR029044">
    <property type="entry name" value="Nucleotide-diphossugar_trans"/>
</dbReference>
<dbReference type="RefSeq" id="WP_045978344.1">
    <property type="nucleotide sequence ID" value="NZ_JXXY01000002.1"/>
</dbReference>
<dbReference type="GeneID" id="58228577"/>
<keyword evidence="4 9" id="KW-0548">Nucleotidyltransferase</keyword>
<evidence type="ECO:0000256" key="7">
    <source>
        <dbReference type="ARBA" id="ARBA00023056"/>
    </source>
</evidence>
<keyword evidence="8 9" id="KW-0119">Carbohydrate metabolism</keyword>
<reference evidence="12 13" key="1">
    <citation type="journal article" date="2015" name="BMC Genomics">
        <title>Genome mining reveals unlocked bioactive potential of marine Gram-negative bacteria.</title>
        <authorList>
            <person name="Machado H."/>
            <person name="Sonnenschein E.C."/>
            <person name="Melchiorsen J."/>
            <person name="Gram L."/>
        </authorList>
    </citation>
    <scope>NUCLEOTIDE SEQUENCE [LARGE SCALE GENOMIC DNA]</scope>
    <source>
        <strain evidence="12 13">S3137</strain>
    </source>
</reference>
<dbReference type="Pfam" id="PF24894">
    <property type="entry name" value="Hexapep_GlmU"/>
    <property type="match status" value="1"/>
</dbReference>
<dbReference type="PATRIC" id="fig|151081.8.peg.435"/>
<proteinExistence type="inferred from homology"/>
<feature type="site" description="Could play a key role in the communication between the regulatory and the substrate sites" evidence="9">
    <location>
        <position position="70"/>
    </location>
</feature>
<comment type="pathway">
    <text evidence="9">Glycan biosynthesis; glycogen biosynthesis.</text>
</comment>
<dbReference type="InterPro" id="IPR011831">
    <property type="entry name" value="ADP-Glc_PPase"/>
</dbReference>
<dbReference type="PROSITE" id="PS00809">
    <property type="entry name" value="ADP_GLC_PYROPHOSPH_2"/>
    <property type="match status" value="1"/>
</dbReference>
<sequence>MPSYANRYISTLTRDTYALILAGGRGSRLHELTNWRAKPAVYFGGKHRIIDFPLSNCINSGIRRVGVATQYKSHSLIRHVHRAWGHFKKELGESVEILPASQRYGDEWYCGTADAVFQNMDIIRHELPRYVMILSGDHVYRMDYGALLAKHVETGADMTVCCIEVDTEEAANTFGVMTVDEQNRIRRFDEKPAVPNEIPAKPGRCLASMGNYVFNTEFLFEQLQKDAQNSCSGRDFGHDIIPAIIDNHQVYAFPFTDPSISGQPYWRDVGTLDSFWEANMELVEPEPKLDLYDPSWPIWTYQEQLPPAKFIFDDDERRGMAVDSTVSGGCIISGSQVRKSLLFSNVHVHSFCQIEQAVVLPGVVVHRGCHIKRAIIDRGCEIPEGLTIGLDHEEDIEHGFRVSKNGIVLVTRDMLAALAQKTDAQSQQRA</sequence>
<protein>
    <recommendedName>
        <fullName evidence="9">Glucose-1-phosphate adenylyltransferase</fullName>
        <ecNumber evidence="9">2.7.7.27</ecNumber>
    </recommendedName>
    <alternativeName>
        <fullName evidence="9">ADP-glucose pyrophosphorylase</fullName>
        <shortName evidence="9">ADPGlc PPase</shortName>
    </alternativeName>
    <alternativeName>
        <fullName evidence="9">ADP-glucose synthase</fullName>
    </alternativeName>
</protein>
<feature type="binding site" evidence="9">
    <location>
        <position position="175"/>
    </location>
    <ligand>
        <name>alpha-D-glucose 1-phosphate</name>
        <dbReference type="ChEBI" id="CHEBI:58601"/>
    </ligand>
</feature>
<feature type="binding site" evidence="9">
    <location>
        <position position="208"/>
    </location>
    <ligand>
        <name>alpha-D-glucose 1-phosphate</name>
        <dbReference type="ChEBI" id="CHEBI:58601"/>
    </ligand>
</feature>
<dbReference type="SUPFAM" id="SSF51161">
    <property type="entry name" value="Trimeric LpxA-like enzymes"/>
    <property type="match status" value="1"/>
</dbReference>
<dbReference type="AlphaFoldDB" id="A0A0F4PY93"/>
<keyword evidence="13" id="KW-1185">Reference proteome</keyword>
<dbReference type="OrthoDB" id="9801810at2"/>
<dbReference type="GO" id="GO:0005978">
    <property type="term" value="P:glycogen biosynthetic process"/>
    <property type="evidence" value="ECO:0007669"/>
    <property type="project" value="UniProtKB-UniRule"/>
</dbReference>
<dbReference type="PANTHER" id="PTHR43523">
    <property type="entry name" value="GLUCOSE-1-PHOSPHATE ADENYLYLTRANSFERASE-RELATED"/>
    <property type="match status" value="1"/>
</dbReference>
<dbReference type="SUPFAM" id="SSF53448">
    <property type="entry name" value="Nucleotide-diphospho-sugar transferases"/>
    <property type="match status" value="1"/>
</dbReference>
<dbReference type="NCBIfam" id="NF001947">
    <property type="entry name" value="PRK00725.1"/>
    <property type="match status" value="1"/>
</dbReference>
<evidence type="ECO:0000256" key="8">
    <source>
        <dbReference type="ARBA" id="ARBA00023277"/>
    </source>
</evidence>
<dbReference type="EMBL" id="JXXZ01000007">
    <property type="protein sequence ID" value="KJY99722.1"/>
    <property type="molecule type" value="Genomic_DNA"/>
</dbReference>
<dbReference type="CDD" id="cd04651">
    <property type="entry name" value="LbH_G1P_AT_C"/>
    <property type="match status" value="1"/>
</dbReference>
<evidence type="ECO:0000259" key="10">
    <source>
        <dbReference type="Pfam" id="PF00483"/>
    </source>
</evidence>
<dbReference type="GO" id="GO:0008878">
    <property type="term" value="F:glucose-1-phosphate adenylyltransferase activity"/>
    <property type="evidence" value="ECO:0007669"/>
    <property type="project" value="UniProtKB-UniRule"/>
</dbReference>
<keyword evidence="2 9" id="KW-0321">Glycogen metabolism</keyword>
<comment type="similarity">
    <text evidence="1 9">Belongs to the bacterial/plant glucose-1-phosphate adenylyltransferase family.</text>
</comment>
<evidence type="ECO:0000256" key="9">
    <source>
        <dbReference type="HAMAP-Rule" id="MF_00624"/>
    </source>
</evidence>
<feature type="binding site" evidence="9">
    <location>
        <position position="109"/>
    </location>
    <ligand>
        <name>alpha-D-glucose 1-phosphate</name>
        <dbReference type="ChEBI" id="CHEBI:58601"/>
    </ligand>
</feature>
<dbReference type="Proteomes" id="UP000033664">
    <property type="component" value="Unassembled WGS sequence"/>
</dbReference>
<evidence type="ECO:0000256" key="1">
    <source>
        <dbReference type="ARBA" id="ARBA00010443"/>
    </source>
</evidence>
<keyword evidence="5 9" id="KW-0547">Nucleotide-binding</keyword>
<dbReference type="PANTHER" id="PTHR43523:SF2">
    <property type="entry name" value="GLUCOSE-1-PHOSPHATE ADENYLYLTRANSFERASE"/>
    <property type="match status" value="1"/>
</dbReference>
<keyword evidence="7 9" id="KW-0320">Glycogen biosynthesis</keyword>
<dbReference type="Gene3D" id="3.90.550.10">
    <property type="entry name" value="Spore Coat Polysaccharide Biosynthesis Protein SpsA, Chain A"/>
    <property type="match status" value="1"/>
</dbReference>
<dbReference type="InterPro" id="IPR056818">
    <property type="entry name" value="GlmU/GlgC-like_hexapep"/>
</dbReference>
<dbReference type="CDD" id="cd02508">
    <property type="entry name" value="ADP_Glucose_PP"/>
    <property type="match status" value="1"/>
</dbReference>
<comment type="subunit">
    <text evidence="9">Homotetramer.</text>
</comment>
<feature type="binding site" evidence="9">
    <location>
        <begin position="190"/>
        <end position="191"/>
    </location>
    <ligand>
        <name>alpha-D-glucose 1-phosphate</name>
        <dbReference type="ChEBI" id="CHEBI:58601"/>
    </ligand>
</feature>
<comment type="function">
    <text evidence="9">Involved in the biosynthesis of ADP-glucose, a building block required for the elongation reactions to produce glycogen. Catalyzes the reaction between ATP and alpha-D-glucose 1-phosphate (G1P) to produce pyrophosphate and ADP-Glc.</text>
</comment>
<dbReference type="HAMAP" id="MF_00624">
    <property type="entry name" value="GlgC"/>
    <property type="match status" value="1"/>
</dbReference>
<keyword evidence="3 9" id="KW-0808">Transferase</keyword>
<dbReference type="NCBIfam" id="NF002023">
    <property type="entry name" value="PRK00844.1"/>
    <property type="match status" value="1"/>
</dbReference>
<comment type="caution">
    <text evidence="12">The sequence shown here is derived from an EMBL/GenBank/DDBJ whole genome shotgun (WGS) entry which is preliminary data.</text>
</comment>
<dbReference type="Pfam" id="PF00483">
    <property type="entry name" value="NTP_transferase"/>
    <property type="match status" value="1"/>
</dbReference>
<dbReference type="EC" id="2.7.7.27" evidence="9"/>